<gene>
    <name evidence="2" type="ORF">H5410_002540</name>
</gene>
<dbReference type="EMBL" id="JACXVP010000001">
    <property type="protein sequence ID" value="KAG5630823.1"/>
    <property type="molecule type" value="Genomic_DNA"/>
</dbReference>
<feature type="region of interest" description="Disordered" evidence="1">
    <location>
        <begin position="25"/>
        <end position="81"/>
    </location>
</feature>
<comment type="caution">
    <text evidence="2">The sequence shown here is derived from an EMBL/GenBank/DDBJ whole genome shotgun (WGS) entry which is preliminary data.</text>
</comment>
<evidence type="ECO:0000313" key="2">
    <source>
        <dbReference type="EMBL" id="KAG5630823.1"/>
    </source>
</evidence>
<name>A0A9J6B347_SOLCO</name>
<reference evidence="2 3" key="1">
    <citation type="submission" date="2020-09" db="EMBL/GenBank/DDBJ databases">
        <title>De no assembly of potato wild relative species, Solanum commersonii.</title>
        <authorList>
            <person name="Cho K."/>
        </authorList>
    </citation>
    <scope>NUCLEOTIDE SEQUENCE [LARGE SCALE GENOMIC DNA]</scope>
    <source>
        <strain evidence="2">LZ3.2</strain>
        <tissue evidence="2">Leaf</tissue>
    </source>
</reference>
<feature type="compositionally biased region" description="Basic and acidic residues" evidence="1">
    <location>
        <begin position="57"/>
        <end position="81"/>
    </location>
</feature>
<sequence>MSFSIVASCRSQGWFSPANAFDVTRPDRKERRAEARGRQKDKRITEPFLLAAGSRSEQSRQKMERREGEGLGCGLEERRKE</sequence>
<accession>A0A9J6B347</accession>
<evidence type="ECO:0000313" key="3">
    <source>
        <dbReference type="Proteomes" id="UP000824120"/>
    </source>
</evidence>
<feature type="compositionally biased region" description="Basic and acidic residues" evidence="1">
    <location>
        <begin position="25"/>
        <end position="45"/>
    </location>
</feature>
<dbReference type="AlphaFoldDB" id="A0A9J6B347"/>
<evidence type="ECO:0000256" key="1">
    <source>
        <dbReference type="SAM" id="MobiDB-lite"/>
    </source>
</evidence>
<organism evidence="2 3">
    <name type="scientific">Solanum commersonii</name>
    <name type="common">Commerson's wild potato</name>
    <name type="synonym">Commerson's nightshade</name>
    <dbReference type="NCBI Taxonomy" id="4109"/>
    <lineage>
        <taxon>Eukaryota</taxon>
        <taxon>Viridiplantae</taxon>
        <taxon>Streptophyta</taxon>
        <taxon>Embryophyta</taxon>
        <taxon>Tracheophyta</taxon>
        <taxon>Spermatophyta</taxon>
        <taxon>Magnoliopsida</taxon>
        <taxon>eudicotyledons</taxon>
        <taxon>Gunneridae</taxon>
        <taxon>Pentapetalae</taxon>
        <taxon>asterids</taxon>
        <taxon>lamiids</taxon>
        <taxon>Solanales</taxon>
        <taxon>Solanaceae</taxon>
        <taxon>Solanoideae</taxon>
        <taxon>Solaneae</taxon>
        <taxon>Solanum</taxon>
    </lineage>
</organism>
<protein>
    <submittedName>
        <fullName evidence="2">Uncharacterized protein</fullName>
    </submittedName>
</protein>
<dbReference type="Proteomes" id="UP000824120">
    <property type="component" value="Chromosome 1"/>
</dbReference>
<proteinExistence type="predicted"/>
<keyword evidence="3" id="KW-1185">Reference proteome</keyword>